<evidence type="ECO:0000256" key="2">
    <source>
        <dbReference type="ARBA" id="ARBA00022771"/>
    </source>
</evidence>
<evidence type="ECO:0000256" key="4">
    <source>
        <dbReference type="PROSITE-ProRule" id="PRU00834"/>
    </source>
</evidence>
<evidence type="ECO:0000256" key="3">
    <source>
        <dbReference type="ARBA" id="ARBA00022833"/>
    </source>
</evidence>
<dbReference type="GO" id="GO:0008270">
    <property type="term" value="F:zinc ion binding"/>
    <property type="evidence" value="ECO:0007669"/>
    <property type="project" value="UniProtKB-KW"/>
</dbReference>
<protein>
    <recommendedName>
        <fullName evidence="5">DNL-type domain-containing protein</fullName>
    </recommendedName>
</protein>
<evidence type="ECO:0000313" key="6">
    <source>
        <dbReference type="EMBL" id="KAL2629088.1"/>
    </source>
</evidence>
<keyword evidence="2 4" id="KW-0863">Zinc-finger</keyword>
<gene>
    <name evidence="6" type="ORF">R1flu_013774</name>
</gene>
<dbReference type="PANTHER" id="PTHR20922">
    <property type="entry name" value="DNL-TYPE ZINC FINGER PROTEIN"/>
    <property type="match status" value="1"/>
</dbReference>
<dbReference type="Pfam" id="PF05180">
    <property type="entry name" value="zf-DNL"/>
    <property type="match status" value="1"/>
</dbReference>
<comment type="caution">
    <text evidence="6">The sequence shown here is derived from an EMBL/GenBank/DDBJ whole genome shotgun (WGS) entry which is preliminary data.</text>
</comment>
<evidence type="ECO:0000259" key="5">
    <source>
        <dbReference type="PROSITE" id="PS51501"/>
    </source>
</evidence>
<dbReference type="PANTHER" id="PTHR20922:SF13">
    <property type="entry name" value="DNL-TYPE ZINC FINGER PROTEIN"/>
    <property type="match status" value="1"/>
</dbReference>
<dbReference type="Proteomes" id="UP001605036">
    <property type="component" value="Unassembled WGS sequence"/>
</dbReference>
<evidence type="ECO:0000256" key="1">
    <source>
        <dbReference type="ARBA" id="ARBA00022723"/>
    </source>
</evidence>
<evidence type="ECO:0000313" key="7">
    <source>
        <dbReference type="Proteomes" id="UP001605036"/>
    </source>
</evidence>
<keyword evidence="7" id="KW-1185">Reference proteome</keyword>
<dbReference type="EMBL" id="JBHFFA010000004">
    <property type="protein sequence ID" value="KAL2629088.1"/>
    <property type="molecule type" value="Genomic_DNA"/>
</dbReference>
<reference evidence="6 7" key="1">
    <citation type="submission" date="2024-09" db="EMBL/GenBank/DDBJ databases">
        <title>Chromosome-scale assembly of Riccia fluitans.</title>
        <authorList>
            <person name="Paukszto L."/>
            <person name="Sawicki J."/>
            <person name="Karawczyk K."/>
            <person name="Piernik-Szablinska J."/>
            <person name="Szczecinska M."/>
            <person name="Mazdziarz M."/>
        </authorList>
    </citation>
    <scope>NUCLEOTIDE SEQUENCE [LARGE SCALE GENOMIC DNA]</scope>
    <source>
        <strain evidence="6">Rf_01</strain>
        <tissue evidence="6">Aerial parts of the thallus</tissue>
    </source>
</reference>
<dbReference type="PROSITE" id="PS51501">
    <property type="entry name" value="ZF_DNL"/>
    <property type="match status" value="1"/>
</dbReference>
<keyword evidence="1" id="KW-0479">Metal-binding</keyword>
<organism evidence="6 7">
    <name type="scientific">Riccia fluitans</name>
    <dbReference type="NCBI Taxonomy" id="41844"/>
    <lineage>
        <taxon>Eukaryota</taxon>
        <taxon>Viridiplantae</taxon>
        <taxon>Streptophyta</taxon>
        <taxon>Embryophyta</taxon>
        <taxon>Marchantiophyta</taxon>
        <taxon>Marchantiopsida</taxon>
        <taxon>Marchantiidae</taxon>
        <taxon>Marchantiales</taxon>
        <taxon>Ricciaceae</taxon>
        <taxon>Riccia</taxon>
    </lineage>
</organism>
<feature type="domain" description="DNL-type" evidence="5">
    <location>
        <begin position="93"/>
        <end position="186"/>
    </location>
</feature>
<dbReference type="InterPro" id="IPR024158">
    <property type="entry name" value="Mt_import_TIM15"/>
</dbReference>
<proteinExistence type="predicted"/>
<name>A0ABD1YE74_9MARC</name>
<accession>A0ABD1YE74</accession>
<sequence length="193" mass="21453">MALRRFSSTAAKRFGIVVGLQNSLRSPLVGAFVGKQLSLSRKEFGSQSRNFIYPPSHLCAPIFSKSSVLSCPDDGSAEGSGSGKRSKGSADVPKVKERPMVYECQVCEALWMKRVQQEAFERGVVMGRCLECRRVNLVADNLGLFKEKDSMKKFLLECGVDSRYGAESSYELLAEDMIKIAEMEAQQHQQHAY</sequence>
<dbReference type="AlphaFoldDB" id="A0ABD1YE74"/>
<dbReference type="InterPro" id="IPR007853">
    <property type="entry name" value="Znf_DNL-typ"/>
</dbReference>
<keyword evidence="3" id="KW-0862">Zinc</keyword>